<keyword evidence="7 10" id="KW-0472">Membrane</keyword>
<keyword evidence="12" id="KW-1185">Reference proteome</keyword>
<feature type="transmembrane region" description="Helical" evidence="10">
    <location>
        <begin position="90"/>
        <end position="112"/>
    </location>
</feature>
<feature type="transmembrane region" description="Helical" evidence="10">
    <location>
        <begin position="344"/>
        <end position="372"/>
    </location>
</feature>
<feature type="region of interest" description="Disordered" evidence="9">
    <location>
        <begin position="430"/>
        <end position="455"/>
    </location>
</feature>
<dbReference type="NCBIfam" id="NF002461">
    <property type="entry name" value="PRK01663.1"/>
    <property type="match status" value="1"/>
</dbReference>
<dbReference type="Pfam" id="PF00375">
    <property type="entry name" value="SDF"/>
    <property type="match status" value="1"/>
</dbReference>
<dbReference type="GO" id="GO:0070778">
    <property type="term" value="P:L-aspartate transmembrane transport"/>
    <property type="evidence" value="ECO:0007669"/>
    <property type="project" value="TreeGrafter"/>
</dbReference>
<dbReference type="GO" id="GO:0015366">
    <property type="term" value="F:malate:proton symporter activity"/>
    <property type="evidence" value="ECO:0007669"/>
    <property type="project" value="TreeGrafter"/>
</dbReference>
<feature type="transmembrane region" description="Helical" evidence="10">
    <location>
        <begin position="199"/>
        <end position="220"/>
    </location>
</feature>
<feature type="transmembrane region" description="Helical" evidence="10">
    <location>
        <begin position="155"/>
        <end position="178"/>
    </location>
</feature>
<reference evidence="12" key="1">
    <citation type="submission" date="2016-10" db="EMBL/GenBank/DDBJ databases">
        <authorList>
            <person name="Varghese N."/>
            <person name="Submissions S."/>
        </authorList>
    </citation>
    <scope>NUCLEOTIDE SEQUENCE [LARGE SCALE GENOMIC DNA]</scope>
    <source>
        <strain evidence="12">LMG 24000</strain>
    </source>
</reference>
<dbReference type="OrthoDB" id="9766690at2"/>
<accession>A0A1H4EFD8</accession>
<dbReference type="GO" id="GO:0005886">
    <property type="term" value="C:plasma membrane"/>
    <property type="evidence" value="ECO:0007669"/>
    <property type="project" value="UniProtKB-SubCell"/>
</dbReference>
<keyword evidence="6 10" id="KW-1133">Transmembrane helix</keyword>
<evidence type="ECO:0000256" key="4">
    <source>
        <dbReference type="ARBA" id="ARBA00022692"/>
    </source>
</evidence>
<dbReference type="EMBL" id="FNRQ01000003">
    <property type="protein sequence ID" value="SEA83280.1"/>
    <property type="molecule type" value="Genomic_DNA"/>
</dbReference>
<evidence type="ECO:0000256" key="5">
    <source>
        <dbReference type="ARBA" id="ARBA00022847"/>
    </source>
</evidence>
<evidence type="ECO:0000256" key="10">
    <source>
        <dbReference type="SAM" id="Phobius"/>
    </source>
</evidence>
<dbReference type="PROSITE" id="PS00713">
    <property type="entry name" value="NA_DICARBOXYL_SYMP_1"/>
    <property type="match status" value="1"/>
</dbReference>
<feature type="compositionally biased region" description="Low complexity" evidence="9">
    <location>
        <begin position="444"/>
        <end position="455"/>
    </location>
</feature>
<dbReference type="GO" id="GO:0015138">
    <property type="term" value="F:fumarate transmembrane transporter activity"/>
    <property type="evidence" value="ECO:0007669"/>
    <property type="project" value="TreeGrafter"/>
</dbReference>
<evidence type="ECO:0000256" key="1">
    <source>
        <dbReference type="ARBA" id="ARBA00004651"/>
    </source>
</evidence>
<dbReference type="InterPro" id="IPR036458">
    <property type="entry name" value="Na:dicarbo_symporter_sf"/>
</dbReference>
<dbReference type="AlphaFoldDB" id="A0A1H4EFD8"/>
<evidence type="ECO:0000256" key="7">
    <source>
        <dbReference type="ARBA" id="ARBA00023136"/>
    </source>
</evidence>
<keyword evidence="4 10" id="KW-0812">Transmembrane</keyword>
<dbReference type="Proteomes" id="UP000198638">
    <property type="component" value="Unassembled WGS sequence"/>
</dbReference>
<dbReference type="PRINTS" id="PR00173">
    <property type="entry name" value="EDTRNSPORT"/>
</dbReference>
<name>A0A1H4EFD8_9BURK</name>
<dbReference type="FunFam" id="1.10.3860.10:FF:000001">
    <property type="entry name" value="C4-dicarboxylate transport protein"/>
    <property type="match status" value="1"/>
</dbReference>
<dbReference type="PANTHER" id="PTHR42865">
    <property type="entry name" value="PROTON/GLUTAMATE-ASPARTATE SYMPORTER"/>
    <property type="match status" value="1"/>
</dbReference>
<gene>
    <name evidence="11" type="ORF">SAMN05192564_103295</name>
</gene>
<proteinExistence type="predicted"/>
<comment type="subcellular location">
    <subcellularLocation>
        <location evidence="1">Cell membrane</location>
        <topology evidence="1">Multi-pass membrane protein</topology>
    </subcellularLocation>
</comment>
<dbReference type="STRING" id="83784.SAMN05192564_103295"/>
<dbReference type="InterPro" id="IPR018107">
    <property type="entry name" value="Na-dicarboxylate_symporter_CS"/>
</dbReference>
<evidence type="ECO:0000256" key="8">
    <source>
        <dbReference type="ARBA" id="ARBA00053346"/>
    </source>
</evidence>
<dbReference type="PANTHER" id="PTHR42865:SF1">
    <property type="entry name" value="AEROBIC C4-DICARBOXYLATE TRANSPORT PROTEIN"/>
    <property type="match status" value="1"/>
</dbReference>
<evidence type="ECO:0000313" key="11">
    <source>
        <dbReference type="EMBL" id="SEA83280.1"/>
    </source>
</evidence>
<evidence type="ECO:0000256" key="2">
    <source>
        <dbReference type="ARBA" id="ARBA00022448"/>
    </source>
</evidence>
<feature type="transmembrane region" description="Helical" evidence="10">
    <location>
        <begin position="392"/>
        <end position="415"/>
    </location>
</feature>
<protein>
    <submittedName>
        <fullName evidence="11">Aerobic C4-dicarboxylate transport protein</fullName>
    </submittedName>
</protein>
<dbReference type="Gene3D" id="1.10.3860.10">
    <property type="entry name" value="Sodium:dicarboxylate symporter"/>
    <property type="match status" value="1"/>
</dbReference>
<feature type="transmembrane region" description="Helical" evidence="10">
    <location>
        <begin position="53"/>
        <end position="78"/>
    </location>
</feature>
<keyword evidence="2" id="KW-0813">Transport</keyword>
<dbReference type="RefSeq" id="WP_090533457.1">
    <property type="nucleotide sequence ID" value="NZ_FNRQ01000003.1"/>
</dbReference>
<organism evidence="11 12">
    <name type="scientific">Paraburkholderia sartisoli</name>
    <dbReference type="NCBI Taxonomy" id="83784"/>
    <lineage>
        <taxon>Bacteria</taxon>
        <taxon>Pseudomonadati</taxon>
        <taxon>Pseudomonadota</taxon>
        <taxon>Betaproteobacteria</taxon>
        <taxon>Burkholderiales</taxon>
        <taxon>Burkholderiaceae</taxon>
        <taxon>Paraburkholderia</taxon>
    </lineage>
</organism>
<feature type="transmembrane region" description="Helical" evidence="10">
    <location>
        <begin position="240"/>
        <end position="258"/>
    </location>
</feature>
<sequence length="455" mass="48177">MSLPGKSADTKPRARQPFYRDLSFQVLAGMALGIATGYVFPKFGINLQPVGDAFIRIIQMLIGPIIFCTVCSGIAGISDFRKVGRVAIKALFYFEVVTSLALVIGLVVINVLKPGVGMNVDMHSVHSAVVDAYAAKAHHVVTTSEFLLNVIPHTAISAFAGGDVLQVLFFSVLFAFGLAAIGERARPALNLIDAMSGSLFWIIGLTMKIAPLAAFGAIAFTVSKFGFGTLLSLGKLVLEFYLTCALFIVLILWPIAKVNGFSLLRLMRYIGAELLLVIGTSSSETVFPQLIDKLERLGCEKSVVGLVLPTAYTFNHDGTCLYFAAAAVFLAQATNTPMNWHDQLVLLAVLLLTSKGAAGVSGAAIAVLAATLTASNTIPVESIALILGIHKAMSSSFVFVNIVGNSVATIVVANWEKALDRVALHHELKTGFRPVDPPPAGRLSQTQTSGGQAGG</sequence>
<feature type="transmembrane region" description="Helical" evidence="10">
    <location>
        <begin position="21"/>
        <end position="41"/>
    </location>
</feature>
<dbReference type="InterPro" id="IPR001991">
    <property type="entry name" value="Na-dicarboxylate_symporter"/>
</dbReference>
<evidence type="ECO:0000256" key="3">
    <source>
        <dbReference type="ARBA" id="ARBA00022475"/>
    </source>
</evidence>
<keyword evidence="3" id="KW-1003">Cell membrane</keyword>
<evidence type="ECO:0000256" key="9">
    <source>
        <dbReference type="SAM" id="MobiDB-lite"/>
    </source>
</evidence>
<evidence type="ECO:0000313" key="12">
    <source>
        <dbReference type="Proteomes" id="UP000198638"/>
    </source>
</evidence>
<keyword evidence="5" id="KW-0769">Symport</keyword>
<dbReference type="GO" id="GO:0015141">
    <property type="term" value="F:succinate transmembrane transporter activity"/>
    <property type="evidence" value="ECO:0007669"/>
    <property type="project" value="TreeGrafter"/>
</dbReference>
<comment type="function">
    <text evidence="8">Responsible for the transport of dicarboxylates such as succinate, fumarate, and malate from the periplasm across the membrane.</text>
</comment>
<evidence type="ECO:0000256" key="6">
    <source>
        <dbReference type="ARBA" id="ARBA00022989"/>
    </source>
</evidence>
<dbReference type="SUPFAM" id="SSF118215">
    <property type="entry name" value="Proton glutamate symport protein"/>
    <property type="match status" value="1"/>
</dbReference>